<dbReference type="RefSeq" id="WP_106480823.1">
    <property type="nucleotide sequence ID" value="NZ_CP032819.1"/>
</dbReference>
<evidence type="ECO:0000313" key="1">
    <source>
        <dbReference type="EMBL" id="AZS30179.1"/>
    </source>
</evidence>
<dbReference type="EMBL" id="CP032819">
    <property type="protein sequence ID" value="AZS30179.1"/>
    <property type="molecule type" value="Genomic_DNA"/>
</dbReference>
<name>A0A3S9VUM0_9BACT</name>
<evidence type="ECO:0000313" key="2">
    <source>
        <dbReference type="Proteomes" id="UP000270673"/>
    </source>
</evidence>
<keyword evidence="2" id="KW-1185">Reference proteome</keyword>
<reference evidence="1 2" key="1">
    <citation type="submission" date="2018-10" db="EMBL/GenBank/DDBJ databases">
        <title>Butyricimonas faecalis sp. nov., isolated from human faeces and emended description of the genus Butyricimonas.</title>
        <authorList>
            <person name="Le Roy T."/>
            <person name="Van der Smissen P."/>
            <person name="Paquot A."/>
            <person name="Delzenne N."/>
            <person name="Muccioli G."/>
            <person name="Collet J.-F."/>
            <person name="Cani P.D."/>
        </authorList>
    </citation>
    <scope>NUCLEOTIDE SEQUENCE [LARGE SCALE GENOMIC DNA]</scope>
    <source>
        <strain evidence="1 2">H184</strain>
    </source>
</reference>
<dbReference type="KEGG" id="buy:D8S85_11930"/>
<sequence>MKTKISIVILLFVLGISMVVYAQSKKDFTIEKRKYAYIVKPIYLTSPDFTRSSRYEIMDHKYMQLSIDSVRNGMIKEIIATKIVSYKSKIRLCFDKTGKMLYGYFELDNEDIPEEKITLKDLRTILDHYMNLRIDMSKIEINFGPNTNFNFGILAIPLKTKET</sequence>
<protein>
    <submittedName>
        <fullName evidence="1">Uncharacterized protein</fullName>
    </submittedName>
</protein>
<dbReference type="OrthoDB" id="9968890at2"/>
<organism evidence="1 2">
    <name type="scientific">Butyricimonas faecalis</name>
    <dbReference type="NCBI Taxonomy" id="2093856"/>
    <lineage>
        <taxon>Bacteria</taxon>
        <taxon>Pseudomonadati</taxon>
        <taxon>Bacteroidota</taxon>
        <taxon>Bacteroidia</taxon>
        <taxon>Bacteroidales</taxon>
        <taxon>Odoribacteraceae</taxon>
        <taxon>Butyricimonas</taxon>
    </lineage>
</organism>
<dbReference type="Proteomes" id="UP000270673">
    <property type="component" value="Chromosome"/>
</dbReference>
<gene>
    <name evidence="1" type="ORF">D8S85_11930</name>
</gene>
<dbReference type="AlphaFoldDB" id="A0A3S9VUM0"/>
<proteinExistence type="predicted"/>
<accession>A0A3S9VUM0</accession>